<dbReference type="InterPro" id="IPR037238">
    <property type="entry name" value="YbiA-like_sf"/>
</dbReference>
<dbReference type="Pfam" id="PF08719">
    <property type="entry name" value="NADAR"/>
    <property type="match status" value="1"/>
</dbReference>
<dbReference type="InterPro" id="IPR012816">
    <property type="entry name" value="NADAR"/>
</dbReference>
<dbReference type="AlphaFoldDB" id="A0A8B6FNU1"/>
<comment type="caution">
    <text evidence="2">The sequence shown here is derived from an EMBL/GenBank/DDBJ whole genome shotgun (WGS) entry which is preliminary data.</text>
</comment>
<dbReference type="CDD" id="cd15457">
    <property type="entry name" value="NADAR"/>
    <property type="match status" value="1"/>
</dbReference>
<gene>
    <name evidence="2" type="ORF">MGAL_10B081319</name>
</gene>
<dbReference type="SUPFAM" id="SSF143990">
    <property type="entry name" value="YbiA-like"/>
    <property type="match status" value="1"/>
</dbReference>
<proteinExistence type="predicted"/>
<evidence type="ECO:0000259" key="1">
    <source>
        <dbReference type="Pfam" id="PF08719"/>
    </source>
</evidence>
<protein>
    <recommendedName>
        <fullName evidence="1">NADAR domain-containing protein</fullName>
    </recommendedName>
</protein>
<feature type="domain" description="NADAR" evidence="1">
    <location>
        <begin position="13"/>
        <end position="157"/>
    </location>
</feature>
<organism evidence="2 3">
    <name type="scientific">Mytilus galloprovincialis</name>
    <name type="common">Mediterranean mussel</name>
    <dbReference type="NCBI Taxonomy" id="29158"/>
    <lineage>
        <taxon>Eukaryota</taxon>
        <taxon>Metazoa</taxon>
        <taxon>Spiralia</taxon>
        <taxon>Lophotrochozoa</taxon>
        <taxon>Mollusca</taxon>
        <taxon>Bivalvia</taxon>
        <taxon>Autobranchia</taxon>
        <taxon>Pteriomorphia</taxon>
        <taxon>Mytilida</taxon>
        <taxon>Mytiloidea</taxon>
        <taxon>Mytilidae</taxon>
        <taxon>Mytilinae</taxon>
        <taxon>Mytilus</taxon>
    </lineage>
</organism>
<accession>A0A8B6FNU1</accession>
<dbReference type="OrthoDB" id="6046047at2759"/>
<dbReference type="NCBIfam" id="TIGR02464">
    <property type="entry name" value="ribofla_fusion"/>
    <property type="match status" value="1"/>
</dbReference>
<dbReference type="Gene3D" id="1.10.357.40">
    <property type="entry name" value="YbiA-like"/>
    <property type="match status" value="1"/>
</dbReference>
<keyword evidence="3" id="KW-1185">Reference proteome</keyword>
<sequence length="160" mass="18615">MQQQQPPVLLFKAGHLGQWHGCEFHVDETKYNCAEQYMMHGKALLMGDGETASLIMATDSPREQKRLGRSVKNFDQTLWNEKCRNIVIEGNFAKFSQNEELKKKLLETYPRQLAEANKNDRIWGIGRDWTDPLAKDPSKWLGMNWLGECLMDVRQRIMES</sequence>
<evidence type="ECO:0000313" key="3">
    <source>
        <dbReference type="Proteomes" id="UP000596742"/>
    </source>
</evidence>
<dbReference type="Proteomes" id="UP000596742">
    <property type="component" value="Unassembled WGS sequence"/>
</dbReference>
<name>A0A8B6FNU1_MYTGA</name>
<reference evidence="2" key="1">
    <citation type="submission" date="2018-11" db="EMBL/GenBank/DDBJ databases">
        <authorList>
            <person name="Alioto T."/>
            <person name="Alioto T."/>
        </authorList>
    </citation>
    <scope>NUCLEOTIDE SEQUENCE</scope>
</reference>
<dbReference type="EMBL" id="UYJE01007230">
    <property type="protein sequence ID" value="VDI52868.1"/>
    <property type="molecule type" value="Genomic_DNA"/>
</dbReference>
<evidence type="ECO:0000313" key="2">
    <source>
        <dbReference type="EMBL" id="VDI52868.1"/>
    </source>
</evidence>